<protein>
    <recommendedName>
        <fullName evidence="4">Tetratricopeptide repeat protein</fullName>
    </recommendedName>
</protein>
<dbReference type="Pfam" id="PF14559">
    <property type="entry name" value="TPR_19"/>
    <property type="match status" value="1"/>
</dbReference>
<feature type="repeat" description="TPR" evidence="1">
    <location>
        <begin position="19"/>
        <end position="52"/>
    </location>
</feature>
<proteinExistence type="predicted"/>
<keyword evidence="3" id="KW-1185">Reference proteome</keyword>
<dbReference type="EMBL" id="BRVO01000001">
    <property type="protein sequence ID" value="GLB48392.1"/>
    <property type="molecule type" value="Genomic_DNA"/>
</dbReference>
<dbReference type="Proteomes" id="UP001143543">
    <property type="component" value="Unassembled WGS sequence"/>
</dbReference>
<name>A0ABQ5MG76_9FLAO</name>
<organism evidence="2 3">
    <name type="scientific">Neptunitalea lumnitzerae</name>
    <dbReference type="NCBI Taxonomy" id="2965509"/>
    <lineage>
        <taxon>Bacteria</taxon>
        <taxon>Pseudomonadati</taxon>
        <taxon>Bacteroidota</taxon>
        <taxon>Flavobacteriia</taxon>
        <taxon>Flavobacteriales</taxon>
        <taxon>Flavobacteriaceae</taxon>
        <taxon>Neptunitalea</taxon>
    </lineage>
</organism>
<dbReference type="PANTHER" id="PTHR12558:SF13">
    <property type="entry name" value="CELL DIVISION CYCLE PROTEIN 27 HOMOLOG"/>
    <property type="match status" value="1"/>
</dbReference>
<dbReference type="PANTHER" id="PTHR12558">
    <property type="entry name" value="CELL DIVISION CYCLE 16,23,27"/>
    <property type="match status" value="1"/>
</dbReference>
<evidence type="ECO:0008006" key="4">
    <source>
        <dbReference type="Google" id="ProtNLM"/>
    </source>
</evidence>
<dbReference type="PROSITE" id="PS50005">
    <property type="entry name" value="TPR"/>
    <property type="match status" value="1"/>
</dbReference>
<reference evidence="2" key="1">
    <citation type="submission" date="2022-07" db="EMBL/GenBank/DDBJ databases">
        <title>Taxonomy of Novel Oxalotrophic and Methylotrophic Bacteria.</title>
        <authorList>
            <person name="Sahin N."/>
            <person name="Tani A."/>
        </authorList>
    </citation>
    <scope>NUCLEOTIDE SEQUENCE</scope>
    <source>
        <strain evidence="2">Y10</strain>
    </source>
</reference>
<sequence>MKRKWILHIVFVLFTVYGFSQNSQLAKQYFEDGDFDKALAIYKELYDSQPYNNTYLTYLVQCYQQLEQYTEAQEVLLHKLDHSGNPIPLTEIDLGYNYLLQKDSVKATYYFDRTIKYIEMKPEYSGSIGYQFHKYSLLDYALQAYTKGMELKPNLNYGYAIATIYGEQGNVEKMFDTLLDLYATNEQQQTKIRRALAQFITEEPSNQSNQLLKKLLLKRTQSAPDTKWNEILSWLFVQQKQYNMAFIQEKAIYKRTNEISLDRLTDLALAATEDKENATAISIYNFIIEKSNFNGAILEAELAIIKLLSQENPVPEKEIEDKFHKLLPEYGMIPQTVQLHIAYAHFIAFQKNNPEVASEHLKKLLKLNLSVFDEAAVKMELADILVYDQHFNEALIYYSQIQTKLKNDVIGQNAMFKVAQTSFYKGDFKWAENQLKILKSSTSQLIANDALQLMLVITDNSQEDSLQTALKIYAKADLLAYQNKDTEAIKLLDTILTKHKGESIEDEALYKQAKLYEKAKAYDKAIINYEKMLEFFDGGILTDDALFALATIYEYHLIDTDKAKEYYEKIIFNHQDSIYFVAARKAFRKLRGDNLGS</sequence>
<comment type="caution">
    <text evidence="2">The sequence shown here is derived from an EMBL/GenBank/DDBJ whole genome shotgun (WGS) entry which is preliminary data.</text>
</comment>
<keyword evidence="1" id="KW-0802">TPR repeat</keyword>
<evidence type="ECO:0000256" key="1">
    <source>
        <dbReference type="PROSITE-ProRule" id="PRU00339"/>
    </source>
</evidence>
<dbReference type="InterPro" id="IPR019734">
    <property type="entry name" value="TPR_rpt"/>
</dbReference>
<dbReference type="RefSeq" id="WP_281764036.1">
    <property type="nucleotide sequence ID" value="NZ_BRVO01000001.1"/>
</dbReference>
<dbReference type="Pfam" id="PF13432">
    <property type="entry name" value="TPR_16"/>
    <property type="match status" value="1"/>
</dbReference>
<dbReference type="Gene3D" id="1.25.40.10">
    <property type="entry name" value="Tetratricopeptide repeat domain"/>
    <property type="match status" value="3"/>
</dbReference>
<dbReference type="InterPro" id="IPR011990">
    <property type="entry name" value="TPR-like_helical_dom_sf"/>
</dbReference>
<gene>
    <name evidence="2" type="ORF">Y10_07600</name>
</gene>
<accession>A0ABQ5MG76</accession>
<dbReference type="SUPFAM" id="SSF48452">
    <property type="entry name" value="TPR-like"/>
    <property type="match status" value="2"/>
</dbReference>
<evidence type="ECO:0000313" key="2">
    <source>
        <dbReference type="EMBL" id="GLB48392.1"/>
    </source>
</evidence>
<dbReference type="Pfam" id="PF13174">
    <property type="entry name" value="TPR_6"/>
    <property type="match status" value="1"/>
</dbReference>
<evidence type="ECO:0000313" key="3">
    <source>
        <dbReference type="Proteomes" id="UP001143543"/>
    </source>
</evidence>
<dbReference type="SMART" id="SM00028">
    <property type="entry name" value="TPR"/>
    <property type="match status" value="4"/>
</dbReference>